<dbReference type="Proteomes" id="UP000265520">
    <property type="component" value="Unassembled WGS sequence"/>
</dbReference>
<evidence type="ECO:0000313" key="3">
    <source>
        <dbReference type="Proteomes" id="UP000265520"/>
    </source>
</evidence>
<keyword evidence="3" id="KW-1185">Reference proteome</keyword>
<sequence length="63" mass="7075">PNWSSLGATNKNSSTLVTHEHNRQTTAENDLRKTGKVVVADRRSGGRYKRNDSKDVTICLYIN</sequence>
<protein>
    <submittedName>
        <fullName evidence="2">Uncharacterized protein</fullName>
    </submittedName>
</protein>
<feature type="compositionally biased region" description="Basic and acidic residues" evidence="1">
    <location>
        <begin position="18"/>
        <end position="38"/>
    </location>
</feature>
<feature type="non-terminal residue" evidence="2">
    <location>
        <position position="1"/>
    </location>
</feature>
<accession>A0A392SXF7</accession>
<comment type="caution">
    <text evidence="2">The sequence shown here is derived from an EMBL/GenBank/DDBJ whole genome shotgun (WGS) entry which is preliminary data.</text>
</comment>
<feature type="region of interest" description="Disordered" evidence="1">
    <location>
        <begin position="1"/>
        <end position="38"/>
    </location>
</feature>
<evidence type="ECO:0000313" key="2">
    <source>
        <dbReference type="EMBL" id="MCI52904.1"/>
    </source>
</evidence>
<proteinExistence type="predicted"/>
<reference evidence="2 3" key="1">
    <citation type="journal article" date="2018" name="Front. Plant Sci.">
        <title>Red Clover (Trifolium pratense) and Zigzag Clover (T. medium) - A Picture of Genomic Similarities and Differences.</title>
        <authorList>
            <person name="Dluhosova J."/>
            <person name="Istvanek J."/>
            <person name="Nedelnik J."/>
            <person name="Repkova J."/>
        </authorList>
    </citation>
    <scope>NUCLEOTIDE SEQUENCE [LARGE SCALE GENOMIC DNA]</scope>
    <source>
        <strain evidence="3">cv. 10/8</strain>
        <tissue evidence="2">Leaf</tissue>
    </source>
</reference>
<dbReference type="AlphaFoldDB" id="A0A392SXF7"/>
<organism evidence="2 3">
    <name type="scientific">Trifolium medium</name>
    <dbReference type="NCBI Taxonomy" id="97028"/>
    <lineage>
        <taxon>Eukaryota</taxon>
        <taxon>Viridiplantae</taxon>
        <taxon>Streptophyta</taxon>
        <taxon>Embryophyta</taxon>
        <taxon>Tracheophyta</taxon>
        <taxon>Spermatophyta</taxon>
        <taxon>Magnoliopsida</taxon>
        <taxon>eudicotyledons</taxon>
        <taxon>Gunneridae</taxon>
        <taxon>Pentapetalae</taxon>
        <taxon>rosids</taxon>
        <taxon>fabids</taxon>
        <taxon>Fabales</taxon>
        <taxon>Fabaceae</taxon>
        <taxon>Papilionoideae</taxon>
        <taxon>50 kb inversion clade</taxon>
        <taxon>NPAAA clade</taxon>
        <taxon>Hologalegina</taxon>
        <taxon>IRL clade</taxon>
        <taxon>Trifolieae</taxon>
        <taxon>Trifolium</taxon>
    </lineage>
</organism>
<feature type="compositionally biased region" description="Polar residues" evidence="1">
    <location>
        <begin position="1"/>
        <end position="17"/>
    </location>
</feature>
<evidence type="ECO:0000256" key="1">
    <source>
        <dbReference type="SAM" id="MobiDB-lite"/>
    </source>
</evidence>
<name>A0A392SXF7_9FABA</name>
<dbReference type="EMBL" id="LXQA010454675">
    <property type="protein sequence ID" value="MCI52904.1"/>
    <property type="molecule type" value="Genomic_DNA"/>
</dbReference>